<evidence type="ECO:0000313" key="3">
    <source>
        <dbReference type="Proteomes" id="UP001152759"/>
    </source>
</evidence>
<keyword evidence="3" id="KW-1185">Reference proteome</keyword>
<dbReference type="Proteomes" id="UP001152759">
    <property type="component" value="Chromosome 3"/>
</dbReference>
<dbReference type="AlphaFoldDB" id="A0A9P0A8P1"/>
<feature type="compositionally biased region" description="Low complexity" evidence="1">
    <location>
        <begin position="52"/>
        <end position="69"/>
    </location>
</feature>
<protein>
    <submittedName>
        <fullName evidence="2">Uncharacterized protein</fullName>
    </submittedName>
</protein>
<dbReference type="KEGG" id="btab:109044367"/>
<feature type="region of interest" description="Disordered" evidence="1">
    <location>
        <begin position="52"/>
        <end position="75"/>
    </location>
</feature>
<proteinExistence type="predicted"/>
<evidence type="ECO:0000256" key="1">
    <source>
        <dbReference type="SAM" id="MobiDB-lite"/>
    </source>
</evidence>
<name>A0A9P0A8P1_BEMTA</name>
<evidence type="ECO:0000313" key="2">
    <source>
        <dbReference type="EMBL" id="CAH0386392.1"/>
    </source>
</evidence>
<dbReference type="EMBL" id="OU963864">
    <property type="protein sequence ID" value="CAH0386392.1"/>
    <property type="molecule type" value="Genomic_DNA"/>
</dbReference>
<sequence length="418" mass="47040">MATPLKDISGSCGQLSCLTFHLIALVIATVLIPCETRIISNVDENDIVSSISPELTSTSSPLPTSPSDSGAELTSNATTLKKEIPDLYEPYMKGMTSQLGDFDLEFALDYYSEKTLIKEYKFDSINLVKKLADSAMAHNTPPNSFLEEIQDLISLQNRSRIEPDESTTRDEVSQLNTGLLSESYLKRMAEGWKNELKRLEKKYNVSSECTGPDSITPTRLALMFPHYLNFGQRPFAVGSKINLRMNDYHTTTPAPIDNSCDPDYYDTYGRCPPAPRSTVSRGFVVVDETYEVPAIFKRAEFGGMIPLSWTSTPSLHPTSTRSTLSQVTKSLIGLHLFALYGSEQNDVIPFRTKCVLLRMRMQRCMLSNKRRIRFLDNNDITPSSLASSFQRAYDKLPYDFTSKINWKIFEFGENSISH</sequence>
<accession>A0A9P0A8P1</accession>
<gene>
    <name evidence="2" type="ORF">BEMITA_LOCUS5519</name>
</gene>
<reference evidence="2" key="1">
    <citation type="submission" date="2021-12" db="EMBL/GenBank/DDBJ databases">
        <authorList>
            <person name="King R."/>
        </authorList>
    </citation>
    <scope>NUCLEOTIDE SEQUENCE</scope>
</reference>
<organism evidence="2 3">
    <name type="scientific">Bemisia tabaci</name>
    <name type="common">Sweetpotato whitefly</name>
    <name type="synonym">Aleurodes tabaci</name>
    <dbReference type="NCBI Taxonomy" id="7038"/>
    <lineage>
        <taxon>Eukaryota</taxon>
        <taxon>Metazoa</taxon>
        <taxon>Ecdysozoa</taxon>
        <taxon>Arthropoda</taxon>
        <taxon>Hexapoda</taxon>
        <taxon>Insecta</taxon>
        <taxon>Pterygota</taxon>
        <taxon>Neoptera</taxon>
        <taxon>Paraneoptera</taxon>
        <taxon>Hemiptera</taxon>
        <taxon>Sternorrhyncha</taxon>
        <taxon>Aleyrodoidea</taxon>
        <taxon>Aleyrodidae</taxon>
        <taxon>Aleyrodinae</taxon>
        <taxon>Bemisia</taxon>
    </lineage>
</organism>